<protein>
    <submittedName>
        <fullName evidence="2">Uncharacterized protein</fullName>
    </submittedName>
</protein>
<organism evidence="2 3">
    <name type="scientific">Petrolisthes manimaculis</name>
    <dbReference type="NCBI Taxonomy" id="1843537"/>
    <lineage>
        <taxon>Eukaryota</taxon>
        <taxon>Metazoa</taxon>
        <taxon>Ecdysozoa</taxon>
        <taxon>Arthropoda</taxon>
        <taxon>Crustacea</taxon>
        <taxon>Multicrustacea</taxon>
        <taxon>Malacostraca</taxon>
        <taxon>Eumalacostraca</taxon>
        <taxon>Eucarida</taxon>
        <taxon>Decapoda</taxon>
        <taxon>Pleocyemata</taxon>
        <taxon>Anomura</taxon>
        <taxon>Galatheoidea</taxon>
        <taxon>Porcellanidae</taxon>
        <taxon>Petrolisthes</taxon>
    </lineage>
</organism>
<dbReference type="PRINTS" id="PR01217">
    <property type="entry name" value="PRICHEXTENSN"/>
</dbReference>
<name>A0AAE1PPR3_9EUCA</name>
<gene>
    <name evidence="2" type="ORF">Pmani_016073</name>
</gene>
<evidence type="ECO:0000256" key="1">
    <source>
        <dbReference type="SAM" id="MobiDB-lite"/>
    </source>
</evidence>
<accession>A0AAE1PPR3</accession>
<feature type="compositionally biased region" description="Pro residues" evidence="1">
    <location>
        <begin position="43"/>
        <end position="53"/>
    </location>
</feature>
<evidence type="ECO:0000313" key="2">
    <source>
        <dbReference type="EMBL" id="KAK4312481.1"/>
    </source>
</evidence>
<dbReference type="EMBL" id="JAWZYT010001408">
    <property type="protein sequence ID" value="KAK4312481.1"/>
    <property type="molecule type" value="Genomic_DNA"/>
</dbReference>
<sequence>MRKCEPGPRGWSGRRASQPPSRHLAPRETARKSSLQYHVSLFSPPPPPSPPYLSPSLPISTQTSPSSILPPVPPLYFSSSLPAQPKLPPSPLPLWFSSSPSPASSLSFSLLSLPALLPASLPTYIPTSSPSTTSQLPNSLCLSSLAPYCLPVPVPHLLLPSFLSHSPSYLHLSATFPPSLQLGPATPPPTPSPPPPLQCNIATRWQAAATPRAAPWLTHLSRAAPPPCRAGYSRGSHGAQTHKQTPPGMRKSDS</sequence>
<proteinExistence type="predicted"/>
<evidence type="ECO:0000313" key="3">
    <source>
        <dbReference type="Proteomes" id="UP001292094"/>
    </source>
</evidence>
<dbReference type="AlphaFoldDB" id="A0AAE1PPR3"/>
<reference evidence="2" key="1">
    <citation type="submission" date="2023-11" db="EMBL/GenBank/DDBJ databases">
        <title>Genome assemblies of two species of porcelain crab, Petrolisthes cinctipes and Petrolisthes manimaculis (Anomura: Porcellanidae).</title>
        <authorList>
            <person name="Angst P."/>
        </authorList>
    </citation>
    <scope>NUCLEOTIDE SEQUENCE</scope>
    <source>
        <strain evidence="2">PB745_02</strain>
        <tissue evidence="2">Gill</tissue>
    </source>
</reference>
<comment type="caution">
    <text evidence="2">The sequence shown here is derived from an EMBL/GenBank/DDBJ whole genome shotgun (WGS) entry which is preliminary data.</text>
</comment>
<feature type="region of interest" description="Disordered" evidence="1">
    <location>
        <begin position="227"/>
        <end position="254"/>
    </location>
</feature>
<feature type="compositionally biased region" description="Low complexity" evidence="1">
    <location>
        <begin position="54"/>
        <end position="65"/>
    </location>
</feature>
<feature type="region of interest" description="Disordered" evidence="1">
    <location>
        <begin position="1"/>
        <end position="65"/>
    </location>
</feature>
<keyword evidence="3" id="KW-1185">Reference proteome</keyword>
<dbReference type="Proteomes" id="UP001292094">
    <property type="component" value="Unassembled WGS sequence"/>
</dbReference>